<dbReference type="SMART" id="SM00316">
    <property type="entry name" value="S1"/>
    <property type="match status" value="1"/>
</dbReference>
<dbReference type="SUPFAM" id="SSF50249">
    <property type="entry name" value="Nucleic acid-binding proteins"/>
    <property type="match status" value="1"/>
</dbReference>
<dbReference type="GO" id="GO:0043489">
    <property type="term" value="P:RNA stabilization"/>
    <property type="evidence" value="ECO:0007669"/>
    <property type="project" value="TreeGrafter"/>
</dbReference>
<accession>A0A2J7ZWI1</accession>
<keyword evidence="2" id="KW-0687">Ribonucleoprotein</keyword>
<comment type="caution">
    <text evidence="2">The sequence shown here is derived from an EMBL/GenBank/DDBJ whole genome shotgun (WGS) entry which is preliminary data.</text>
</comment>
<dbReference type="AlphaFoldDB" id="A0A2J7ZWI1"/>
<dbReference type="PANTHER" id="PTHR15838">
    <property type="entry name" value="NUCLEOLAR PROTEIN OF 40 KDA"/>
    <property type="match status" value="1"/>
</dbReference>
<feature type="domain" description="S1 motif" evidence="1">
    <location>
        <begin position="83"/>
        <end position="151"/>
    </location>
</feature>
<proteinExistence type="predicted"/>
<dbReference type="InterPro" id="IPR012340">
    <property type="entry name" value="NA-bd_OB-fold"/>
</dbReference>
<dbReference type="InterPro" id="IPR003029">
    <property type="entry name" value="S1_domain"/>
</dbReference>
<dbReference type="PROSITE" id="PS50126">
    <property type="entry name" value="S1"/>
    <property type="match status" value="1"/>
</dbReference>
<organism evidence="2 3">
    <name type="scientific">Tetrabaena socialis</name>
    <dbReference type="NCBI Taxonomy" id="47790"/>
    <lineage>
        <taxon>Eukaryota</taxon>
        <taxon>Viridiplantae</taxon>
        <taxon>Chlorophyta</taxon>
        <taxon>core chlorophytes</taxon>
        <taxon>Chlorophyceae</taxon>
        <taxon>CS clade</taxon>
        <taxon>Chlamydomonadales</taxon>
        <taxon>Tetrabaenaceae</taxon>
        <taxon>Tetrabaena</taxon>
    </lineage>
</organism>
<gene>
    <name evidence="2" type="ORF">TSOC_009185</name>
</gene>
<dbReference type="GO" id="GO:0005840">
    <property type="term" value="C:ribosome"/>
    <property type="evidence" value="ECO:0007669"/>
    <property type="project" value="UniProtKB-KW"/>
</dbReference>
<reference evidence="2 3" key="1">
    <citation type="journal article" date="2017" name="Mol. Biol. Evol.">
        <title>The 4-celled Tetrabaena socialis nuclear genome reveals the essential components for genetic control of cell number at the origin of multicellularity in the volvocine lineage.</title>
        <authorList>
            <person name="Featherston J."/>
            <person name="Arakaki Y."/>
            <person name="Hanschen E.R."/>
            <person name="Ferris P.J."/>
            <person name="Michod R.E."/>
            <person name="Olson B.J.S.C."/>
            <person name="Nozaki H."/>
            <person name="Durand P.M."/>
        </authorList>
    </citation>
    <scope>NUCLEOTIDE SEQUENCE [LARGE SCALE GENOMIC DNA]</scope>
    <source>
        <strain evidence="2 3">NIES-571</strain>
    </source>
</reference>
<evidence type="ECO:0000313" key="3">
    <source>
        <dbReference type="Proteomes" id="UP000236333"/>
    </source>
</evidence>
<dbReference type="EMBL" id="PGGS01000372">
    <property type="protein sequence ID" value="PNH04633.1"/>
    <property type="molecule type" value="Genomic_DNA"/>
</dbReference>
<evidence type="ECO:0000259" key="1">
    <source>
        <dbReference type="PROSITE" id="PS50126"/>
    </source>
</evidence>
<protein>
    <submittedName>
        <fullName evidence="2">30S ribosomal protein S1, chloroplastic</fullName>
    </submittedName>
</protein>
<dbReference type="OrthoDB" id="1693536at2759"/>
<dbReference type="Pfam" id="PF00575">
    <property type="entry name" value="S1"/>
    <property type="match status" value="1"/>
</dbReference>
<dbReference type="GO" id="GO:0003723">
    <property type="term" value="F:RNA binding"/>
    <property type="evidence" value="ECO:0007669"/>
    <property type="project" value="TreeGrafter"/>
</dbReference>
<dbReference type="Gene3D" id="2.40.50.140">
    <property type="entry name" value="Nucleic acid-binding proteins"/>
    <property type="match status" value="1"/>
</dbReference>
<dbReference type="Proteomes" id="UP000236333">
    <property type="component" value="Unassembled WGS sequence"/>
</dbReference>
<dbReference type="PANTHER" id="PTHR15838:SF3">
    <property type="entry name" value="PROTEIN PIGMENT DEFECTIVE 338, CHLOROPLASTIC"/>
    <property type="match status" value="1"/>
</dbReference>
<keyword evidence="3" id="KW-1185">Reference proteome</keyword>
<sequence length="183" mass="19872">MMLPCRPAVAVGSGARPPLAARSFVGRCRPVVCSSTLNKSGVKEALGQLKQGAMLRNPLLVYDNAEEAGARFRLGMAAAPQEGELRAGIVHALNSYGALVDLGGHVGMLHSTNLSHERVGRTVSKHLKIGDKVKVLVIKSDGANRFDLSTKELERTLGDMLRNPQLVYDKAEETYEQLRKRQV</sequence>
<evidence type="ECO:0000313" key="2">
    <source>
        <dbReference type="EMBL" id="PNH04633.1"/>
    </source>
</evidence>
<name>A0A2J7ZWI1_9CHLO</name>
<keyword evidence="2" id="KW-0689">Ribosomal protein</keyword>